<dbReference type="Pfam" id="PF09982">
    <property type="entry name" value="LpxR"/>
    <property type="match status" value="1"/>
</dbReference>
<protein>
    <submittedName>
        <fullName evidence="1">Outer membrane protein</fullName>
    </submittedName>
</protein>
<evidence type="ECO:0000313" key="2">
    <source>
        <dbReference type="Proteomes" id="UP000011135"/>
    </source>
</evidence>
<comment type="caution">
    <text evidence="1">The sequence shown here is derived from an EMBL/GenBank/DDBJ whole genome shotgun (WGS) entry which is preliminary data.</text>
</comment>
<name>L8JXK7_9BACT</name>
<dbReference type="InterPro" id="IPR018707">
    <property type="entry name" value="LpxR"/>
</dbReference>
<proteinExistence type="predicted"/>
<dbReference type="EMBL" id="AMZN01000004">
    <property type="protein sequence ID" value="ELR73525.1"/>
    <property type="molecule type" value="Genomic_DNA"/>
</dbReference>
<organism evidence="1 2">
    <name type="scientific">Fulvivirga imtechensis AK7</name>
    <dbReference type="NCBI Taxonomy" id="1237149"/>
    <lineage>
        <taxon>Bacteria</taxon>
        <taxon>Pseudomonadati</taxon>
        <taxon>Bacteroidota</taxon>
        <taxon>Cytophagia</taxon>
        <taxon>Cytophagales</taxon>
        <taxon>Fulvivirgaceae</taxon>
        <taxon>Fulvivirga</taxon>
    </lineage>
</organism>
<dbReference type="InterPro" id="IPR037107">
    <property type="entry name" value="Put_OMP_sf"/>
</dbReference>
<accession>L8JXK7</accession>
<keyword evidence="2" id="KW-1185">Reference proteome</keyword>
<evidence type="ECO:0000313" key="1">
    <source>
        <dbReference type="EMBL" id="ELR73525.1"/>
    </source>
</evidence>
<dbReference type="STRING" id="1237149.C900_02610"/>
<dbReference type="Gene3D" id="2.40.128.140">
    <property type="entry name" value="Outer membrane protein"/>
    <property type="match status" value="1"/>
</dbReference>
<reference evidence="1 2" key="1">
    <citation type="submission" date="2012-12" db="EMBL/GenBank/DDBJ databases">
        <title>Genome assembly of Fulvivirga imtechensis AK7.</title>
        <authorList>
            <person name="Nupur N."/>
            <person name="Khatri I."/>
            <person name="Kumar R."/>
            <person name="Subramanian S."/>
            <person name="Pinnaka A."/>
        </authorList>
    </citation>
    <scope>NUCLEOTIDE SEQUENCE [LARGE SCALE GENOMIC DNA]</scope>
    <source>
        <strain evidence="1 2">AK7</strain>
    </source>
</reference>
<dbReference type="RefSeq" id="WP_009577745.1">
    <property type="nucleotide sequence ID" value="NZ_AMZN01000004.1"/>
</dbReference>
<dbReference type="Proteomes" id="UP000011135">
    <property type="component" value="Unassembled WGS sequence"/>
</dbReference>
<gene>
    <name evidence="1" type="ORF">C900_02610</name>
</gene>
<dbReference type="AlphaFoldDB" id="L8JXK7"/>
<dbReference type="eggNOG" id="COG3528">
    <property type="taxonomic scope" value="Bacteria"/>
</dbReference>
<sequence>MNRVLYGILVLFFFVIELPSVFGQVSFKSHRMDRELLFRYDNDLIFMTDRYYTSGVNITYSRLIKPESDFYKFFCSKKSDSSKLITHYDYGHKMFTPRKISEKDVEDFDRPYAGWHYVALRVQNFPNFNNTNKYQIEVGLVGEVSGIGQFQEWWHDKLGIMQPKGWEHEIENELVINLTYNRLRSWGLIKGVDIITDSGVKFGNGQNKLSQGATLRLGDFNTLNNSGFSESRVSFKRPKYNPVKDEIDEVFFFYGVTAHQVLSNIFIQGSLLSDDSPHTEHLEEFVITRQWGIMLSNYYTTFYFTVHRISPEVVGGRVHRFLSLNLSFRF</sequence>